<reference evidence="3" key="2">
    <citation type="journal article" date="2020" name="Syst. Appl. Microbiol.">
        <title>Clarifying the taxonomy of the causal agent of bacterial leaf spot of lettuce through a polyphasic approach reveals that Xanthomonas cynarae Trebaol et al. 2000 emend. Timilsina et al. 2019 is a later heterotypic synonym of Xanthomonas hortorum Vauterin et al. 1995.</title>
        <authorList>
            <person name="Moriniere L."/>
            <person name="Burlet A."/>
            <person name="Rosenthal E.R."/>
            <person name="Nesme X."/>
            <person name="Portier P."/>
            <person name="Bull C.T."/>
            <person name="Lavire C."/>
            <person name="Fischer-Le Saux M."/>
            <person name="Bertolla F."/>
        </authorList>
    </citation>
    <scope>NUCLEOTIDE SEQUENCE [LARGE SCALE GENOMIC DNA]</scope>
    <source>
        <strain evidence="3">CFBP2533</strain>
    </source>
</reference>
<reference evidence="2" key="1">
    <citation type="submission" date="2019-03" db="EMBL/GenBank/DDBJ databases">
        <authorList>
            <person name="Moriniere L."/>
            <person name="Burlet A."/>
            <person name="Rosenthal E."/>
            <person name="Portier P."/>
            <person name="Lavire C."/>
            <person name="Nesme X."/>
            <person name="Bull C.T."/>
            <person name="Le Saux M."/>
            <person name="Bertolla F."/>
        </authorList>
    </citation>
    <scope>NUCLEOTIDE SEQUENCE</scope>
    <source>
        <strain evidence="2">CFBP2533</strain>
    </source>
</reference>
<organism evidence="1">
    <name type="scientific">Xanthomonas hortorum pv. pelargonii</name>
    <dbReference type="NCBI Taxonomy" id="453602"/>
    <lineage>
        <taxon>Bacteria</taxon>
        <taxon>Pseudomonadati</taxon>
        <taxon>Pseudomonadota</taxon>
        <taxon>Gammaproteobacteria</taxon>
        <taxon>Lysobacterales</taxon>
        <taxon>Lysobacteraceae</taxon>
        <taxon>Xanthomonas</taxon>
    </lineage>
</organism>
<reference evidence="1" key="4">
    <citation type="submission" date="2020-07" db="EMBL/GenBank/DDBJ databases">
        <authorList>
            <person name="Pothier F. J."/>
        </authorList>
    </citation>
    <scope>NUCLEOTIDE SEQUENCE</scope>
    <source>
        <strain evidence="1">CFBP 2533</strain>
    </source>
</reference>
<dbReference type="Proteomes" id="UP000548771">
    <property type="component" value="Unassembled WGS sequence"/>
</dbReference>
<gene>
    <name evidence="1" type="ORF">CFBP2533_41920</name>
    <name evidence="2" type="ORF">E1J24_04230</name>
</gene>
<dbReference type="EMBL" id="SMDX01000003">
    <property type="protein sequence ID" value="NMI21105.1"/>
    <property type="molecule type" value="Genomic_DNA"/>
</dbReference>
<evidence type="ECO:0000313" key="1">
    <source>
        <dbReference type="EMBL" id="CAD0357495.1"/>
    </source>
</evidence>
<sequence length="87" mass="9969">MIHRVWVLRAQPGHALSKEKATAFGKLEAPVLHAFNRKNASLQPALRKNKAPLQPALSRKKASLKLDAARGRWTFRWRSEAFAWRLN</sequence>
<accession>A0A6V7F207</accession>
<dbReference type="RefSeq" id="WP_168957477.1">
    <property type="nucleotide sequence ID" value="NZ_CP103838.1"/>
</dbReference>
<evidence type="ECO:0000313" key="2">
    <source>
        <dbReference type="EMBL" id="NMI21105.1"/>
    </source>
</evidence>
<protein>
    <submittedName>
        <fullName evidence="1">Uncharacterized protein</fullName>
    </submittedName>
</protein>
<evidence type="ECO:0000313" key="3">
    <source>
        <dbReference type="Proteomes" id="UP000548771"/>
    </source>
</evidence>
<name>A0A6V7F207_9XANT</name>
<dbReference type="EMBL" id="LR828261">
    <property type="protein sequence ID" value="CAD0357495.1"/>
    <property type="molecule type" value="Genomic_DNA"/>
</dbReference>
<dbReference type="EMBL" id="LR828261">
    <property type="protein sequence ID" value="CAD0357489.1"/>
    <property type="molecule type" value="Genomic_DNA"/>
</dbReference>
<reference evidence="2" key="3">
    <citation type="journal article" date="2020" name="Syst. Appl. Microbiol.">
        <title>Clarifying the taxonomy of the causal agent of bacterial leaf spot of lettuce through a polyphasic approach reveals that Xanthomonas cynarae Trebaol et al. 2000 emend. Timilsina et al. 2019 is a later heterotypic synonym of Xanthomonas hortorum Vauterin et al. 1995.</title>
        <authorList>
            <person name="Moriniere L."/>
            <person name="Burlet A."/>
            <person name="Rosenthal E.R."/>
            <person name="Nesme X."/>
            <person name="Portier P."/>
            <person name="Bull C.T."/>
            <person name="Lavire C."/>
            <person name="Fischer-Le Saux M."/>
            <person name="Bertolla F."/>
        </authorList>
    </citation>
    <scope>NUCLEOTIDE SEQUENCE</scope>
    <source>
        <strain evidence="2">CFBP2533</strain>
    </source>
</reference>
<dbReference type="AlphaFoldDB" id="A0A6V7F207"/>
<proteinExistence type="predicted"/>